<feature type="transmembrane region" description="Helical" evidence="1">
    <location>
        <begin position="6"/>
        <end position="28"/>
    </location>
</feature>
<reference evidence="2" key="1">
    <citation type="journal article" date="2020" name="Stud. Mycol.">
        <title>101 Dothideomycetes genomes: a test case for predicting lifestyles and emergence of pathogens.</title>
        <authorList>
            <person name="Haridas S."/>
            <person name="Albert R."/>
            <person name="Binder M."/>
            <person name="Bloem J."/>
            <person name="Labutti K."/>
            <person name="Salamov A."/>
            <person name="Andreopoulos B."/>
            <person name="Baker S."/>
            <person name="Barry K."/>
            <person name="Bills G."/>
            <person name="Bluhm B."/>
            <person name="Cannon C."/>
            <person name="Castanera R."/>
            <person name="Culley D."/>
            <person name="Daum C."/>
            <person name="Ezra D."/>
            <person name="Gonzalez J."/>
            <person name="Henrissat B."/>
            <person name="Kuo A."/>
            <person name="Liang C."/>
            <person name="Lipzen A."/>
            <person name="Lutzoni F."/>
            <person name="Magnuson J."/>
            <person name="Mondo S."/>
            <person name="Nolan M."/>
            <person name="Ohm R."/>
            <person name="Pangilinan J."/>
            <person name="Park H.-J."/>
            <person name="Ramirez L."/>
            <person name="Alfaro M."/>
            <person name="Sun H."/>
            <person name="Tritt A."/>
            <person name="Yoshinaga Y."/>
            <person name="Zwiers L.-H."/>
            <person name="Turgeon B."/>
            <person name="Goodwin S."/>
            <person name="Spatafora J."/>
            <person name="Crous P."/>
            <person name="Grigoriev I."/>
        </authorList>
    </citation>
    <scope>NUCLEOTIDE SEQUENCE</scope>
    <source>
        <strain evidence="2">CBS 183.55</strain>
    </source>
</reference>
<name>A0A6A5R933_9PLEO</name>
<dbReference type="Proteomes" id="UP000800082">
    <property type="component" value="Unassembled WGS sequence"/>
</dbReference>
<keyword evidence="1" id="KW-0472">Membrane</keyword>
<accession>A0A6A5R933</accession>
<sequence>MWTTSRAILTVLLCNPLFPAVLLLSIVLRSDQIPTKPPQIDLPLSAAPFLLSCEGSPSNLRSLYRRLAGVVPMVSLLAAHVPLSAQAALSLASSFS</sequence>
<dbReference type="GeneID" id="54351971"/>
<gene>
    <name evidence="2" type="ORF">M421DRAFT_426138</name>
</gene>
<dbReference type="RefSeq" id="XP_033443419.1">
    <property type="nucleotide sequence ID" value="XM_033594303.1"/>
</dbReference>
<proteinExistence type="predicted"/>
<keyword evidence="1" id="KW-1133">Transmembrane helix</keyword>
<keyword evidence="1" id="KW-0812">Transmembrane</keyword>
<dbReference type="AlphaFoldDB" id="A0A6A5R933"/>
<dbReference type="EMBL" id="ML979009">
    <property type="protein sequence ID" value="KAF1923166.1"/>
    <property type="molecule type" value="Genomic_DNA"/>
</dbReference>
<evidence type="ECO:0000256" key="1">
    <source>
        <dbReference type="SAM" id="Phobius"/>
    </source>
</evidence>
<evidence type="ECO:0000313" key="3">
    <source>
        <dbReference type="Proteomes" id="UP000800082"/>
    </source>
</evidence>
<organism evidence="2 3">
    <name type="scientific">Didymella exigua CBS 183.55</name>
    <dbReference type="NCBI Taxonomy" id="1150837"/>
    <lineage>
        <taxon>Eukaryota</taxon>
        <taxon>Fungi</taxon>
        <taxon>Dikarya</taxon>
        <taxon>Ascomycota</taxon>
        <taxon>Pezizomycotina</taxon>
        <taxon>Dothideomycetes</taxon>
        <taxon>Pleosporomycetidae</taxon>
        <taxon>Pleosporales</taxon>
        <taxon>Pleosporineae</taxon>
        <taxon>Didymellaceae</taxon>
        <taxon>Didymella</taxon>
    </lineage>
</organism>
<evidence type="ECO:0000313" key="2">
    <source>
        <dbReference type="EMBL" id="KAF1923166.1"/>
    </source>
</evidence>
<protein>
    <submittedName>
        <fullName evidence="2">Uncharacterized protein</fullName>
    </submittedName>
</protein>
<keyword evidence="3" id="KW-1185">Reference proteome</keyword>